<dbReference type="PROSITE" id="PS50249">
    <property type="entry name" value="MPN"/>
    <property type="match status" value="1"/>
</dbReference>
<dbReference type="EMBL" id="JALJOT010000016">
    <property type="protein sequence ID" value="KAK9901986.1"/>
    <property type="molecule type" value="Genomic_DNA"/>
</dbReference>
<dbReference type="CDD" id="cd08068">
    <property type="entry name" value="MPN_BRCC36"/>
    <property type="match status" value="1"/>
</dbReference>
<feature type="region of interest" description="Disordered" evidence="8">
    <location>
        <begin position="323"/>
        <end position="382"/>
    </location>
</feature>
<evidence type="ECO:0000313" key="10">
    <source>
        <dbReference type="EMBL" id="KAK9901986.1"/>
    </source>
</evidence>
<keyword evidence="3" id="KW-0479">Metal-binding</keyword>
<accession>A0ABR2YBX5</accession>
<dbReference type="PANTHER" id="PTHR10410">
    <property type="entry name" value="EUKARYOTIC TRANSLATION INITIATION FACTOR 3 -RELATED"/>
    <property type="match status" value="1"/>
</dbReference>
<protein>
    <recommendedName>
        <fullName evidence="9">MPN domain-containing protein</fullName>
    </recommendedName>
</protein>
<dbReference type="Proteomes" id="UP001491310">
    <property type="component" value="Unassembled WGS sequence"/>
</dbReference>
<evidence type="ECO:0000256" key="8">
    <source>
        <dbReference type="SAM" id="MobiDB-lite"/>
    </source>
</evidence>
<dbReference type="Pfam" id="PF01398">
    <property type="entry name" value="JAB"/>
    <property type="match status" value="1"/>
</dbReference>
<keyword evidence="4" id="KW-0833">Ubl conjugation pathway</keyword>
<evidence type="ECO:0000256" key="4">
    <source>
        <dbReference type="ARBA" id="ARBA00022786"/>
    </source>
</evidence>
<feature type="domain" description="MPN" evidence="9">
    <location>
        <begin position="6"/>
        <end position="147"/>
    </location>
</feature>
<keyword evidence="2" id="KW-0645">Protease</keyword>
<comment type="caution">
    <text evidence="10">The sequence shown here is derived from an EMBL/GenBank/DDBJ whole genome shotgun (WGS) entry which is preliminary data.</text>
</comment>
<dbReference type="Pfam" id="PF18110">
    <property type="entry name" value="BRCC36_C"/>
    <property type="match status" value="1"/>
</dbReference>
<keyword evidence="5" id="KW-0378">Hydrolase</keyword>
<sequence length="530" mass="56105">MALTRVELTSDVFIVCATHALTTESEEVMGLLLGDVHYGSNGEAVAHITVAMPQIRTDRRKDRVEASPEQLASAMAVAEKLSEGGQTKVRVIGWYHSHPHITVLPSHVDVRTQGSYQMLDEGFIGIILSTFNQDNADCTQQVQVTAFQSVQQTQHALSPTNSYGVDSPMAKALAASAADARQSVAAGGQWIRREVPLTVGAELAHAGRQPDGLRTLLEVLFQEERQAFTDAISAAADENGRVGPLTAMHHAGVYQQHLCRLMEVVAGPVLASLRARSVEASLQLDQLQAMKAALINAQAEGKREGRKAEPNVQISYMDLPHAPTSSAAVSSAGDRSAPEPDQAPAGVQSSSAQPQETGRSFGGANDAWSMNGPSSSAPMGTADVVWPPASSNWERDARAEQQKPASAWNGGHDPYDAGLVTISQGKASASQNGAVKGASMAQDFTHGAVSTNAWSTGGYQDGGVPSAIPYPKEDSQPKLIPTQSAHSRYTPKLMSHPTDPFAGLLTDTLPNKLSLRSSRKKSPDAGSRGS</sequence>
<dbReference type="SUPFAM" id="SSF102712">
    <property type="entry name" value="JAB1/MPN domain"/>
    <property type="match status" value="1"/>
</dbReference>
<gene>
    <name evidence="10" type="ORF">WJX75_000327</name>
</gene>
<feature type="region of interest" description="Disordered" evidence="8">
    <location>
        <begin position="464"/>
        <end position="530"/>
    </location>
</feature>
<proteinExistence type="inferred from homology"/>
<comment type="similarity">
    <text evidence="1">Belongs to the peptidase M67A family. BRCC36 subfamily.</text>
</comment>
<dbReference type="InterPro" id="IPR050242">
    <property type="entry name" value="JAMM_MPN+_peptidase_M67A"/>
</dbReference>
<evidence type="ECO:0000256" key="7">
    <source>
        <dbReference type="ARBA" id="ARBA00023049"/>
    </source>
</evidence>
<dbReference type="InterPro" id="IPR033860">
    <property type="entry name" value="MPN_BRCC36"/>
</dbReference>
<evidence type="ECO:0000256" key="1">
    <source>
        <dbReference type="ARBA" id="ARBA00008021"/>
    </source>
</evidence>
<keyword evidence="11" id="KW-1185">Reference proteome</keyword>
<evidence type="ECO:0000256" key="3">
    <source>
        <dbReference type="ARBA" id="ARBA00022723"/>
    </source>
</evidence>
<evidence type="ECO:0000256" key="5">
    <source>
        <dbReference type="ARBA" id="ARBA00022801"/>
    </source>
</evidence>
<organism evidence="10 11">
    <name type="scientific">Coccomyxa subellipsoidea</name>
    <dbReference type="NCBI Taxonomy" id="248742"/>
    <lineage>
        <taxon>Eukaryota</taxon>
        <taxon>Viridiplantae</taxon>
        <taxon>Chlorophyta</taxon>
        <taxon>core chlorophytes</taxon>
        <taxon>Trebouxiophyceae</taxon>
        <taxon>Trebouxiophyceae incertae sedis</taxon>
        <taxon>Coccomyxaceae</taxon>
        <taxon>Coccomyxa</taxon>
    </lineage>
</organism>
<reference evidence="10 11" key="1">
    <citation type="journal article" date="2024" name="Nat. Commun.">
        <title>Phylogenomics reveals the evolutionary origins of lichenization in chlorophyte algae.</title>
        <authorList>
            <person name="Puginier C."/>
            <person name="Libourel C."/>
            <person name="Otte J."/>
            <person name="Skaloud P."/>
            <person name="Haon M."/>
            <person name="Grisel S."/>
            <person name="Petersen M."/>
            <person name="Berrin J.G."/>
            <person name="Delaux P.M."/>
            <person name="Dal Grande F."/>
            <person name="Keller J."/>
        </authorList>
    </citation>
    <scope>NUCLEOTIDE SEQUENCE [LARGE SCALE GENOMIC DNA]</scope>
    <source>
        <strain evidence="10 11">SAG 216-7</strain>
    </source>
</reference>
<name>A0ABR2YBX5_9CHLO</name>
<feature type="region of interest" description="Disordered" evidence="8">
    <location>
        <begin position="393"/>
        <end position="412"/>
    </location>
</feature>
<dbReference type="InterPro" id="IPR037518">
    <property type="entry name" value="MPN"/>
</dbReference>
<keyword evidence="6" id="KW-0862">Zinc</keyword>
<evidence type="ECO:0000259" key="9">
    <source>
        <dbReference type="PROSITE" id="PS50249"/>
    </source>
</evidence>
<keyword evidence="7" id="KW-0482">Metalloprotease</keyword>
<dbReference type="InterPro" id="IPR000555">
    <property type="entry name" value="JAMM/MPN+_dom"/>
</dbReference>
<evidence type="ECO:0000256" key="6">
    <source>
        <dbReference type="ARBA" id="ARBA00022833"/>
    </source>
</evidence>
<evidence type="ECO:0000256" key="2">
    <source>
        <dbReference type="ARBA" id="ARBA00022670"/>
    </source>
</evidence>
<dbReference type="InterPro" id="IPR040749">
    <property type="entry name" value="BRCC36_C"/>
</dbReference>
<dbReference type="SMART" id="SM00232">
    <property type="entry name" value="JAB_MPN"/>
    <property type="match status" value="1"/>
</dbReference>
<evidence type="ECO:0000313" key="11">
    <source>
        <dbReference type="Proteomes" id="UP001491310"/>
    </source>
</evidence>
<feature type="compositionally biased region" description="Polar residues" evidence="8">
    <location>
        <begin position="347"/>
        <end position="358"/>
    </location>
</feature>
<dbReference type="Gene3D" id="3.40.140.10">
    <property type="entry name" value="Cytidine Deaminase, domain 2"/>
    <property type="match status" value="1"/>
</dbReference>